<feature type="transmembrane region" description="Helical" evidence="2">
    <location>
        <begin position="147"/>
        <end position="172"/>
    </location>
</feature>
<dbReference type="RefSeq" id="XP_030853774.1">
    <property type="nucleotide sequence ID" value="XM_030997914.1"/>
</dbReference>
<dbReference type="InterPro" id="IPR036938">
    <property type="entry name" value="PAP2/HPO_sf"/>
</dbReference>
<reference evidence="5" key="1">
    <citation type="submission" date="2015-02" db="EMBL/GenBank/DDBJ databases">
        <title>Genome sequencing for Strongylocentrotus purpuratus.</title>
        <authorList>
            <person name="Murali S."/>
            <person name="Liu Y."/>
            <person name="Vee V."/>
            <person name="English A."/>
            <person name="Wang M."/>
            <person name="Skinner E."/>
            <person name="Han Y."/>
            <person name="Muzny D.M."/>
            <person name="Worley K.C."/>
            <person name="Gibbs R.A."/>
        </authorList>
    </citation>
    <scope>NUCLEOTIDE SEQUENCE</scope>
</reference>
<dbReference type="InParanoid" id="A0A7M7T4R8"/>
<dbReference type="PANTHER" id="PTHR14969:SF13">
    <property type="entry name" value="AT30094P"/>
    <property type="match status" value="1"/>
</dbReference>
<keyword evidence="2" id="KW-0812">Transmembrane</keyword>
<dbReference type="OrthoDB" id="10266771at2759"/>
<dbReference type="SMART" id="SM00014">
    <property type="entry name" value="acidPPc"/>
    <property type="match status" value="1"/>
</dbReference>
<dbReference type="GO" id="GO:0042392">
    <property type="term" value="F:sphingosine-1-phosphate phosphatase activity"/>
    <property type="evidence" value="ECO:0000318"/>
    <property type="project" value="GO_Central"/>
</dbReference>
<dbReference type="FunCoup" id="A0A7M7T4R8">
    <property type="interactions" value="244"/>
</dbReference>
<dbReference type="Proteomes" id="UP000007110">
    <property type="component" value="Unassembled WGS sequence"/>
</dbReference>
<keyword evidence="5" id="KW-1185">Reference proteome</keyword>
<dbReference type="Gene3D" id="1.20.144.10">
    <property type="entry name" value="Phosphatidic acid phosphatase type 2/haloperoxidase"/>
    <property type="match status" value="1"/>
</dbReference>
<accession>A0A7M7T4R8</accession>
<dbReference type="GO" id="GO:0046839">
    <property type="term" value="P:phospholipid dephosphorylation"/>
    <property type="evidence" value="ECO:0000318"/>
    <property type="project" value="GO_Central"/>
</dbReference>
<feature type="region of interest" description="Disordered" evidence="1">
    <location>
        <begin position="1"/>
        <end position="24"/>
    </location>
</feature>
<dbReference type="InterPro" id="IPR000326">
    <property type="entry name" value="PAP2/HPO"/>
</dbReference>
<dbReference type="PANTHER" id="PTHR14969">
    <property type="entry name" value="SPHINGOSINE-1-PHOSPHATE PHOSPHOHYDROLASE"/>
    <property type="match status" value="1"/>
</dbReference>
<dbReference type="KEGG" id="spu:100888799"/>
<evidence type="ECO:0000313" key="5">
    <source>
        <dbReference type="Proteomes" id="UP000007110"/>
    </source>
</evidence>
<dbReference type="EnsemblMetazoa" id="XM_030997914">
    <property type="protein sequence ID" value="XP_030853774"/>
    <property type="gene ID" value="LOC100888799"/>
</dbReference>
<keyword evidence="2" id="KW-1133">Transmembrane helix</keyword>
<name>A0A7M7T4R8_STRPU</name>
<reference evidence="4" key="2">
    <citation type="submission" date="2021-01" db="UniProtKB">
        <authorList>
            <consortium name="EnsemblMetazoa"/>
        </authorList>
    </citation>
    <scope>IDENTIFICATION</scope>
</reference>
<feature type="transmembrane region" description="Helical" evidence="2">
    <location>
        <begin position="88"/>
        <end position="110"/>
    </location>
</feature>
<dbReference type="AlphaFoldDB" id="A0A7M7T4R8"/>
<evidence type="ECO:0000313" key="4">
    <source>
        <dbReference type="EnsemblMetazoa" id="XP_030853774"/>
    </source>
</evidence>
<evidence type="ECO:0000259" key="3">
    <source>
        <dbReference type="SMART" id="SM00014"/>
    </source>
</evidence>
<protein>
    <recommendedName>
        <fullName evidence="3">Phosphatidic acid phosphatase type 2/haloperoxidase domain-containing protein</fullName>
    </recommendedName>
</protein>
<feature type="transmembrane region" description="Helical" evidence="2">
    <location>
        <begin position="63"/>
        <end position="82"/>
    </location>
</feature>
<feature type="transmembrane region" description="Helical" evidence="2">
    <location>
        <begin position="184"/>
        <end position="202"/>
    </location>
</feature>
<dbReference type="SUPFAM" id="SSF48317">
    <property type="entry name" value="Acid phosphatase/Vanadium-dependent haloperoxidase"/>
    <property type="match status" value="1"/>
</dbReference>
<sequence>MTKKEHNDRMNMKKPRRRSPPGSSSWWENILQYDRQWTQRWGVCATKESTSGRLRPVMKGLEISGHGLPWFTILLAILYQSYLSKNSVVFNPTANLVLGMLLDLLVSFILKGTVRRPRPALNKPDMLLTVSVDNYSFPSGHCTRAGFVFYFFVTTFTLPLLMQFLLLLWMSAVCISRVLLGRHYWSDVICGTIIGLLQGLFIQRNWKTWDLTEDL</sequence>
<dbReference type="GO" id="GO:0016020">
    <property type="term" value="C:membrane"/>
    <property type="evidence" value="ECO:0000318"/>
    <property type="project" value="GO_Central"/>
</dbReference>
<dbReference type="Pfam" id="PF01569">
    <property type="entry name" value="PAP2"/>
    <property type="match status" value="1"/>
</dbReference>
<feature type="compositionally biased region" description="Basic and acidic residues" evidence="1">
    <location>
        <begin position="1"/>
        <end position="11"/>
    </location>
</feature>
<feature type="domain" description="Phosphatidic acid phosphatase type 2/haloperoxidase" evidence="3">
    <location>
        <begin position="95"/>
        <end position="203"/>
    </location>
</feature>
<dbReference type="GeneID" id="100888799"/>
<proteinExistence type="predicted"/>
<keyword evidence="2" id="KW-0472">Membrane</keyword>
<evidence type="ECO:0000256" key="2">
    <source>
        <dbReference type="SAM" id="Phobius"/>
    </source>
</evidence>
<dbReference type="OMA" id="YCQYSLV"/>
<organism evidence="4 5">
    <name type="scientific">Strongylocentrotus purpuratus</name>
    <name type="common">Purple sea urchin</name>
    <dbReference type="NCBI Taxonomy" id="7668"/>
    <lineage>
        <taxon>Eukaryota</taxon>
        <taxon>Metazoa</taxon>
        <taxon>Echinodermata</taxon>
        <taxon>Eleutherozoa</taxon>
        <taxon>Echinozoa</taxon>
        <taxon>Echinoidea</taxon>
        <taxon>Euechinoidea</taxon>
        <taxon>Echinacea</taxon>
        <taxon>Camarodonta</taxon>
        <taxon>Echinidea</taxon>
        <taxon>Strongylocentrotidae</taxon>
        <taxon>Strongylocentrotus</taxon>
    </lineage>
</organism>
<evidence type="ECO:0000256" key="1">
    <source>
        <dbReference type="SAM" id="MobiDB-lite"/>
    </source>
</evidence>